<accession>Q750D2</accession>
<gene>
    <name evidence="19" type="ORF">AGOS_AGR023C</name>
</gene>
<dbReference type="InterPro" id="IPR001607">
    <property type="entry name" value="Znf_UBP"/>
</dbReference>
<feature type="domain" description="UBP-type" evidence="18">
    <location>
        <begin position="165"/>
        <end position="274"/>
    </location>
</feature>
<reference evidence="20" key="2">
    <citation type="journal article" date="2013" name="G3 (Bethesda)">
        <title>Genomes of Ashbya fungi isolated from insects reveal four mating-type loci, numerous translocations, lack of transposons, and distinct gene duplications.</title>
        <authorList>
            <person name="Dietrich F.S."/>
            <person name="Voegeli S."/>
            <person name="Kuo S."/>
            <person name="Philippsen P."/>
        </authorList>
    </citation>
    <scope>GENOME REANNOTATION</scope>
    <source>
        <strain evidence="20">ATCC 10895 / CBS 109.51 / FGSC 9923 / NRRL Y-1056</strain>
    </source>
</reference>
<name>Q750D2_EREGS</name>
<evidence type="ECO:0000256" key="5">
    <source>
        <dbReference type="ARBA" id="ARBA00022737"/>
    </source>
</evidence>
<dbReference type="PANTHER" id="PTHR24006:SF664">
    <property type="entry name" value="UBIQUITIN CARBOXYL-TERMINAL HYDROLASE"/>
    <property type="match status" value="1"/>
</dbReference>
<dbReference type="GO" id="GO:0008270">
    <property type="term" value="F:zinc ion binding"/>
    <property type="evidence" value="ECO:0007669"/>
    <property type="project" value="UniProtKB-UniRule"/>
</dbReference>
<dbReference type="PROSITE" id="PS50030">
    <property type="entry name" value="UBA"/>
    <property type="match status" value="2"/>
</dbReference>
<dbReference type="InterPro" id="IPR013083">
    <property type="entry name" value="Znf_RING/FYVE/PHD"/>
</dbReference>
<evidence type="ECO:0000259" key="16">
    <source>
        <dbReference type="PROSITE" id="PS50030"/>
    </source>
</evidence>
<evidence type="ECO:0000256" key="13">
    <source>
        <dbReference type="PIRSR" id="PIRSR016308-3"/>
    </source>
</evidence>
<evidence type="ECO:0000256" key="4">
    <source>
        <dbReference type="ARBA" id="ARBA00022723"/>
    </source>
</evidence>
<dbReference type="CDD" id="cd14298">
    <property type="entry name" value="UBA2_scUBP14_like"/>
    <property type="match status" value="1"/>
</dbReference>
<dbReference type="InterPro" id="IPR038765">
    <property type="entry name" value="Papain-like_cys_pep_sf"/>
</dbReference>
<keyword evidence="9 11" id="KW-0788">Thiol protease</keyword>
<sequence>MCEVVKQLKIPSTIYKDDCGYCFETMINPNFGDGGPAEPEHQLNICLGCFQSFCHEHVNLHQQVVRRVQQATHDLYLNVYKIERPKATESAEKRLKLEVQDLSEEELYETVWSLVRINNACTARLGSSKQKQKMDTTVVSKLEQIIRTRSSDFKDMAATWQLEIKACPHSEQFVVPQDAMPVRETCGDCDLDRNLWLCLHCGNIGCGREQVGIEGHSHALKHYQQSENNHPLAVKLGSLTSESNDIYCYSCNDEVAFPDPNRFSAVLAKFGIDLEGQVAKEKTLVELQVEQNMNWDFQMRDSGNEFTKKIFASKEYGCGLINLGNSCYLNSVVQVLFNGGVKDWNLDMLGDFPRDVVFPSTNLKCQLIKLRNALKIHPEKYQHGVKPASVKKCIGEDNEEFSSGRQQDAMEFLTYFIDKLDRKVFSKASSSNPNDLMRFMVEDRLECTKCEHVKYSSQVCEILQIPLLDSNDPQFLMDRLHSYFNGESLDIHCPQCSEITVATKNSMLKTAPATLLINPIRIKLQNWTPIKTSNQLFVPGLRDEKRLKLSQFKAHGRQPGEKIFEDSPDDNSNVPASAISFNPDEDKVISIISMGFSKNAALRALYNTGSEVERALNWIFEHMEDPELNAEFSVPGTKKQAAVVDQGALDSMVSMGLAERHCRKALILNDGDVTRSVEWVFNNADNLDDDDTQESIDPPVSRDYGYPGDIPDYALSAVICHKGNSVQSGHYVAFIKKAVDGEPKWVLYNDEKLMAVGGNENLQEIEKNGYIFIFNRIAPA</sequence>
<keyword evidence="8 11" id="KW-0378">Hydrolase</keyword>
<protein>
    <recommendedName>
        <fullName evidence="11 15">Ubiquitin carboxyl-terminal hydrolase</fullName>
        <ecNumber evidence="11 15">3.4.19.12</ecNumber>
    </recommendedName>
</protein>
<dbReference type="HOGENOM" id="CLU_009884_1_0_1"/>
<dbReference type="InParanoid" id="Q750D2"/>
<evidence type="ECO:0000313" key="19">
    <source>
        <dbReference type="EMBL" id="AAS54512.1"/>
    </source>
</evidence>
<evidence type="ECO:0000256" key="1">
    <source>
        <dbReference type="ARBA" id="ARBA00000707"/>
    </source>
</evidence>
<comment type="catalytic activity">
    <reaction evidence="1 11 15">
        <text>Thiol-dependent hydrolysis of ester, thioester, amide, peptide and isopeptide bonds formed by the C-terminal Gly of ubiquitin (a 76-residue protein attached to proteins as an intracellular targeting signal).</text>
        <dbReference type="EC" id="3.4.19.12"/>
    </reaction>
</comment>
<dbReference type="EC" id="3.4.19.12" evidence="11 15"/>
<feature type="active site" description="Nucleophile" evidence="12">
    <location>
        <position position="327"/>
    </location>
</feature>
<feature type="active site" description="Proton acceptor" evidence="12">
    <location>
        <position position="730"/>
    </location>
</feature>
<dbReference type="GO" id="GO:0016579">
    <property type="term" value="P:protein deubiquitination"/>
    <property type="evidence" value="ECO:0007669"/>
    <property type="project" value="InterPro"/>
</dbReference>
<dbReference type="Pfam" id="PF02148">
    <property type="entry name" value="zf-UBP"/>
    <property type="match status" value="1"/>
</dbReference>
<dbReference type="PROSITE" id="PS00973">
    <property type="entry name" value="USP_2"/>
    <property type="match status" value="1"/>
</dbReference>
<dbReference type="FunCoup" id="Q750D2">
    <property type="interactions" value="1005"/>
</dbReference>
<comment type="similarity">
    <text evidence="2 11 15">Belongs to the peptidase C19 family.</text>
</comment>
<dbReference type="Gene3D" id="1.10.8.10">
    <property type="entry name" value="DNA helicase RuvA subunit, C-terminal domain"/>
    <property type="match status" value="2"/>
</dbReference>
<dbReference type="EMBL" id="AE016820">
    <property type="protein sequence ID" value="AAS54512.1"/>
    <property type="molecule type" value="Genomic_DNA"/>
</dbReference>
<dbReference type="InterPro" id="IPR009060">
    <property type="entry name" value="UBA-like_sf"/>
</dbReference>
<feature type="binding site" evidence="13">
    <location>
        <position position="206"/>
    </location>
    <ligand>
        <name>Zn(2+)</name>
        <dbReference type="ChEBI" id="CHEBI:29105"/>
    </ligand>
</feature>
<dbReference type="RefSeq" id="NP_986688.1">
    <property type="nucleotide sequence ID" value="NM_211750.1"/>
</dbReference>
<dbReference type="GO" id="GO:0031647">
    <property type="term" value="P:regulation of protein stability"/>
    <property type="evidence" value="ECO:0000318"/>
    <property type="project" value="GO_Central"/>
</dbReference>
<evidence type="ECO:0000313" key="20">
    <source>
        <dbReference type="Proteomes" id="UP000000591"/>
    </source>
</evidence>
<dbReference type="GO" id="GO:0004843">
    <property type="term" value="F:cysteine-type deubiquitinase activity"/>
    <property type="evidence" value="ECO:0000318"/>
    <property type="project" value="GO_Central"/>
</dbReference>
<feature type="binding site" evidence="13">
    <location>
        <position position="218"/>
    </location>
    <ligand>
        <name>Zn(2+)</name>
        <dbReference type="ChEBI" id="CHEBI:29105"/>
    </ligand>
</feature>
<evidence type="ECO:0000259" key="18">
    <source>
        <dbReference type="PROSITE" id="PS50271"/>
    </source>
</evidence>
<dbReference type="SUPFAM" id="SSF46934">
    <property type="entry name" value="UBA-like"/>
    <property type="match status" value="1"/>
</dbReference>
<dbReference type="InterPro" id="IPR001394">
    <property type="entry name" value="Peptidase_C19_UCH"/>
</dbReference>
<dbReference type="SMART" id="SM00165">
    <property type="entry name" value="UBA"/>
    <property type="match status" value="2"/>
</dbReference>
<feature type="binding site" evidence="13">
    <location>
        <position position="189"/>
    </location>
    <ligand>
        <name>Zn(2+)</name>
        <dbReference type="ChEBI" id="CHEBI:29105"/>
    </ligand>
</feature>
<feature type="binding site" evidence="13">
    <location>
        <position position="186"/>
    </location>
    <ligand>
        <name>Zn(2+)</name>
        <dbReference type="ChEBI" id="CHEBI:29105"/>
    </ligand>
</feature>
<feature type="domain" description="USP" evidence="17">
    <location>
        <begin position="318"/>
        <end position="777"/>
    </location>
</feature>
<evidence type="ECO:0000256" key="10">
    <source>
        <dbReference type="ARBA" id="ARBA00022833"/>
    </source>
</evidence>
<keyword evidence="4 11" id="KW-0479">Metal-binding</keyword>
<evidence type="ECO:0000256" key="12">
    <source>
        <dbReference type="PIRSR" id="PIRSR016308-1"/>
    </source>
</evidence>
<feature type="domain" description="UBA" evidence="16">
    <location>
        <begin position="582"/>
        <end position="622"/>
    </location>
</feature>
<keyword evidence="3 11" id="KW-0645">Protease</keyword>
<dbReference type="Pfam" id="PF00627">
    <property type="entry name" value="UBA"/>
    <property type="match status" value="1"/>
</dbReference>
<reference evidence="19 20" key="1">
    <citation type="journal article" date="2004" name="Science">
        <title>The Ashbya gossypii genome as a tool for mapping the ancient Saccharomyces cerevisiae genome.</title>
        <authorList>
            <person name="Dietrich F.S."/>
            <person name="Voegeli S."/>
            <person name="Brachat S."/>
            <person name="Lerch A."/>
            <person name="Gates K."/>
            <person name="Steiner S."/>
            <person name="Mohr C."/>
            <person name="Pohlmann R."/>
            <person name="Luedi P."/>
            <person name="Choi S."/>
            <person name="Wing R.A."/>
            <person name="Flavier A."/>
            <person name="Gaffney T.D."/>
            <person name="Philippsen P."/>
        </authorList>
    </citation>
    <scope>NUCLEOTIDE SEQUENCE [LARGE SCALE GENOMIC DNA]</scope>
    <source>
        <strain evidence="20">ATCC 10895 / CBS 109.51 / FGSC 9923 / NRRL Y-1056</strain>
    </source>
</reference>
<dbReference type="InterPro" id="IPR041432">
    <property type="entry name" value="UBP13_Znf-UBP_var"/>
</dbReference>
<dbReference type="OMA" id="FVPCEHT"/>
<dbReference type="MEROPS" id="C19.083"/>
<dbReference type="InterPro" id="IPR016652">
    <property type="entry name" value="Ubiquitinyl_hydrolase"/>
</dbReference>
<evidence type="ECO:0000256" key="9">
    <source>
        <dbReference type="ARBA" id="ARBA00022807"/>
    </source>
</evidence>
<dbReference type="Gene3D" id="3.30.40.10">
    <property type="entry name" value="Zinc/RING finger domain, C3HC4 (zinc finger)"/>
    <property type="match status" value="2"/>
</dbReference>
<dbReference type="Proteomes" id="UP000000591">
    <property type="component" value="Chromosome VII"/>
</dbReference>
<keyword evidence="20" id="KW-1185">Reference proteome</keyword>
<evidence type="ECO:0000256" key="6">
    <source>
        <dbReference type="ARBA" id="ARBA00022771"/>
    </source>
</evidence>
<dbReference type="GO" id="GO:0005634">
    <property type="term" value="C:nucleus"/>
    <property type="evidence" value="ECO:0000318"/>
    <property type="project" value="GO_Central"/>
</dbReference>
<dbReference type="Gene3D" id="3.90.70.10">
    <property type="entry name" value="Cysteine proteinases"/>
    <property type="match status" value="1"/>
</dbReference>
<evidence type="ECO:0000256" key="8">
    <source>
        <dbReference type="ARBA" id="ARBA00022801"/>
    </source>
</evidence>
<evidence type="ECO:0000256" key="11">
    <source>
        <dbReference type="PIRNR" id="PIRNR016308"/>
    </source>
</evidence>
<dbReference type="PROSITE" id="PS50271">
    <property type="entry name" value="ZF_UBP"/>
    <property type="match status" value="1"/>
</dbReference>
<dbReference type="GO" id="GO:0006508">
    <property type="term" value="P:proteolysis"/>
    <property type="evidence" value="ECO:0007669"/>
    <property type="project" value="UniProtKB-KW"/>
</dbReference>
<dbReference type="PROSITE" id="PS00972">
    <property type="entry name" value="USP_1"/>
    <property type="match status" value="1"/>
</dbReference>
<dbReference type="GeneID" id="4622987"/>
<dbReference type="STRING" id="284811.Q750D2"/>
<keyword evidence="7 11" id="KW-0833">Ubl conjugation pathway</keyword>
<feature type="domain" description="UBA" evidence="16">
    <location>
        <begin position="643"/>
        <end position="683"/>
    </location>
</feature>
<dbReference type="eggNOG" id="KOG0944">
    <property type="taxonomic scope" value="Eukaryota"/>
</dbReference>
<dbReference type="InterPro" id="IPR015940">
    <property type="entry name" value="UBA"/>
</dbReference>
<keyword evidence="6 14" id="KW-0863">Zinc-finger</keyword>
<evidence type="ECO:0000256" key="7">
    <source>
        <dbReference type="ARBA" id="ARBA00022786"/>
    </source>
</evidence>
<evidence type="ECO:0000256" key="2">
    <source>
        <dbReference type="ARBA" id="ARBA00009085"/>
    </source>
</evidence>
<dbReference type="Pfam" id="PF00443">
    <property type="entry name" value="UCH"/>
    <property type="match status" value="1"/>
</dbReference>
<dbReference type="CDD" id="cd14296">
    <property type="entry name" value="UBA1_scUBP14_like"/>
    <property type="match status" value="1"/>
</dbReference>
<dbReference type="Pfam" id="PF17807">
    <property type="entry name" value="zf-UBP_var"/>
    <property type="match status" value="1"/>
</dbReference>
<dbReference type="AlphaFoldDB" id="Q750D2"/>
<evidence type="ECO:0000259" key="17">
    <source>
        <dbReference type="PROSITE" id="PS50235"/>
    </source>
</evidence>
<dbReference type="InterPro" id="IPR018200">
    <property type="entry name" value="USP_CS"/>
</dbReference>
<dbReference type="SMART" id="SM00290">
    <property type="entry name" value="ZnF_UBP"/>
    <property type="match status" value="1"/>
</dbReference>
<dbReference type="CDD" id="cd02658">
    <property type="entry name" value="Peptidase_C19B"/>
    <property type="match status" value="1"/>
</dbReference>
<dbReference type="SUPFAM" id="SSF54001">
    <property type="entry name" value="Cysteine proteinases"/>
    <property type="match status" value="1"/>
</dbReference>
<evidence type="ECO:0000256" key="15">
    <source>
        <dbReference type="RuleBase" id="RU366025"/>
    </source>
</evidence>
<keyword evidence="10 11" id="KW-0862">Zinc</keyword>
<organism evidence="19 20">
    <name type="scientific">Eremothecium gossypii (strain ATCC 10895 / CBS 109.51 / FGSC 9923 / NRRL Y-1056)</name>
    <name type="common">Yeast</name>
    <name type="synonym">Ashbya gossypii</name>
    <dbReference type="NCBI Taxonomy" id="284811"/>
    <lineage>
        <taxon>Eukaryota</taxon>
        <taxon>Fungi</taxon>
        <taxon>Dikarya</taxon>
        <taxon>Ascomycota</taxon>
        <taxon>Saccharomycotina</taxon>
        <taxon>Saccharomycetes</taxon>
        <taxon>Saccharomycetales</taxon>
        <taxon>Saccharomycetaceae</taxon>
        <taxon>Eremothecium</taxon>
    </lineage>
</organism>
<dbReference type="PANTHER" id="PTHR24006">
    <property type="entry name" value="UBIQUITIN CARBOXYL-TERMINAL HYDROLASE"/>
    <property type="match status" value="1"/>
</dbReference>
<dbReference type="PIRSF" id="PIRSF016308">
    <property type="entry name" value="UBP"/>
    <property type="match status" value="1"/>
</dbReference>
<dbReference type="InterPro" id="IPR050164">
    <property type="entry name" value="Peptidase_C19"/>
</dbReference>
<dbReference type="KEGG" id="ago:AGOS_AGR023C"/>
<keyword evidence="5" id="KW-0677">Repeat</keyword>
<dbReference type="PROSITE" id="PS50235">
    <property type="entry name" value="USP_3"/>
    <property type="match status" value="1"/>
</dbReference>
<dbReference type="SUPFAM" id="SSF57850">
    <property type="entry name" value="RING/U-box"/>
    <property type="match status" value="1"/>
</dbReference>
<evidence type="ECO:0000256" key="3">
    <source>
        <dbReference type="ARBA" id="ARBA00022670"/>
    </source>
</evidence>
<proteinExistence type="inferred from homology"/>
<dbReference type="OrthoDB" id="361536at2759"/>
<evidence type="ECO:0000256" key="14">
    <source>
        <dbReference type="PROSITE-ProRule" id="PRU00502"/>
    </source>
</evidence>
<dbReference type="GO" id="GO:0005829">
    <property type="term" value="C:cytosol"/>
    <property type="evidence" value="ECO:0000318"/>
    <property type="project" value="GO_Central"/>
</dbReference>
<dbReference type="InterPro" id="IPR033864">
    <property type="entry name" value="UBA2_scUBP14-like"/>
</dbReference>
<dbReference type="FunFam" id="1.10.8.10:FF:000086">
    <property type="entry name" value="Ubiquitin carboxyl-terminal hydrolase"/>
    <property type="match status" value="1"/>
</dbReference>
<dbReference type="InterPro" id="IPR028889">
    <property type="entry name" value="USP"/>
</dbReference>